<dbReference type="InterPro" id="IPR013216">
    <property type="entry name" value="Methyltransf_11"/>
</dbReference>
<dbReference type="SUPFAM" id="SSF53335">
    <property type="entry name" value="S-adenosyl-L-methionine-dependent methyltransferases"/>
    <property type="match status" value="1"/>
</dbReference>
<dbReference type="GO" id="GO:0032259">
    <property type="term" value="P:methylation"/>
    <property type="evidence" value="ECO:0007669"/>
    <property type="project" value="UniProtKB-KW"/>
</dbReference>
<dbReference type="eggNOG" id="COG2226">
    <property type="taxonomic scope" value="Bacteria"/>
</dbReference>
<organism evidence="2 3">
    <name type="scientific">Actinomadura madurae</name>
    <dbReference type="NCBI Taxonomy" id="1993"/>
    <lineage>
        <taxon>Bacteria</taxon>
        <taxon>Bacillati</taxon>
        <taxon>Actinomycetota</taxon>
        <taxon>Actinomycetes</taxon>
        <taxon>Streptosporangiales</taxon>
        <taxon>Thermomonosporaceae</taxon>
        <taxon>Actinomadura</taxon>
    </lineage>
</organism>
<evidence type="ECO:0000313" key="2">
    <source>
        <dbReference type="EMBL" id="SFP93215.1"/>
    </source>
</evidence>
<feature type="domain" description="Methyltransferase type 11" evidence="1">
    <location>
        <begin position="36"/>
        <end position="130"/>
    </location>
</feature>
<dbReference type="AlphaFoldDB" id="A0A1I5UD78"/>
<proteinExistence type="predicted"/>
<evidence type="ECO:0000259" key="1">
    <source>
        <dbReference type="Pfam" id="PF08241"/>
    </source>
</evidence>
<dbReference type="InParanoid" id="A0A1I5UD78"/>
<dbReference type="EMBL" id="FOVH01000019">
    <property type="protein sequence ID" value="SFP93215.1"/>
    <property type="molecule type" value="Genomic_DNA"/>
</dbReference>
<dbReference type="CDD" id="cd02440">
    <property type="entry name" value="AdoMet_MTases"/>
    <property type="match status" value="1"/>
</dbReference>
<dbReference type="InterPro" id="IPR029063">
    <property type="entry name" value="SAM-dependent_MTases_sf"/>
</dbReference>
<evidence type="ECO:0000313" key="3">
    <source>
        <dbReference type="Proteomes" id="UP000183413"/>
    </source>
</evidence>
<sequence length="259" mass="28240">MWSAGEAYERYIGRWSRRIAEAFVPWLGVPPGRRWLDVGCGTGVLTATVLAMADPLQVVGVDPSEGFLHRARERVDDERAVFHLGDARALPVADRSVDAVVSGLALNFVPDPERAVAEFARVASPGGVVAAYVWDYAGGMAMLRHFWDAAADLDPEAAGLDEGRRFPMCLPEPLARLWADAGLTRVTVQAIEVPTAFPDFDHYWEPFLGGQGPAPGYVASLSEERRRTLREHLRERLPLAPDGSLTLPATAWAIKGTAL</sequence>
<accession>A0A1I5UD78</accession>
<protein>
    <submittedName>
        <fullName evidence="2">Methyltransferase domain-containing protein</fullName>
    </submittedName>
</protein>
<name>A0A1I5UD78_9ACTN</name>
<dbReference type="Gene3D" id="3.40.50.150">
    <property type="entry name" value="Vaccinia Virus protein VP39"/>
    <property type="match status" value="1"/>
</dbReference>
<gene>
    <name evidence="2" type="ORF">SAMN04489713_119148</name>
</gene>
<reference evidence="2 3" key="1">
    <citation type="submission" date="2016-10" db="EMBL/GenBank/DDBJ databases">
        <authorList>
            <person name="de Groot N.N."/>
        </authorList>
    </citation>
    <scope>NUCLEOTIDE SEQUENCE [LARGE SCALE GENOMIC DNA]</scope>
    <source>
        <strain evidence="2 3">DSM 43067</strain>
    </source>
</reference>
<dbReference type="STRING" id="1993.SAMN04489713_119148"/>
<keyword evidence="3" id="KW-1185">Reference proteome</keyword>
<dbReference type="Pfam" id="PF08241">
    <property type="entry name" value="Methyltransf_11"/>
    <property type="match status" value="1"/>
</dbReference>
<keyword evidence="2" id="KW-0489">Methyltransferase</keyword>
<dbReference type="Proteomes" id="UP000183413">
    <property type="component" value="Unassembled WGS sequence"/>
</dbReference>
<dbReference type="PANTHER" id="PTHR43591:SF24">
    <property type="entry name" value="2-METHOXY-6-POLYPRENYL-1,4-BENZOQUINOL METHYLASE, MITOCHONDRIAL"/>
    <property type="match status" value="1"/>
</dbReference>
<keyword evidence="2" id="KW-0808">Transferase</keyword>
<dbReference type="PANTHER" id="PTHR43591">
    <property type="entry name" value="METHYLTRANSFERASE"/>
    <property type="match status" value="1"/>
</dbReference>
<dbReference type="GO" id="GO:0008757">
    <property type="term" value="F:S-adenosylmethionine-dependent methyltransferase activity"/>
    <property type="evidence" value="ECO:0007669"/>
    <property type="project" value="InterPro"/>
</dbReference>